<comment type="caution">
    <text evidence="15">The sequence shown here is derived from an EMBL/GenBank/DDBJ whole genome shotgun (WGS) entry which is preliminary data.</text>
</comment>
<dbReference type="InterPro" id="IPR013210">
    <property type="entry name" value="LRR_N_plant-typ"/>
</dbReference>
<dbReference type="PANTHER" id="PTHR48060:SF9">
    <property type="entry name" value="LRR RECEPTOR-LIKE SERINE_THREONINE-PROTEIN KINASE GSO1"/>
    <property type="match status" value="1"/>
</dbReference>
<evidence type="ECO:0000256" key="2">
    <source>
        <dbReference type="ARBA" id="ARBA00004191"/>
    </source>
</evidence>
<keyword evidence="8 13" id="KW-0732">Signal</keyword>
<dbReference type="Gene3D" id="3.80.10.10">
    <property type="entry name" value="Ribonuclease Inhibitor"/>
    <property type="match status" value="3"/>
</dbReference>
<dbReference type="SMART" id="SM00365">
    <property type="entry name" value="LRR_SD22"/>
    <property type="match status" value="7"/>
</dbReference>
<dbReference type="Proteomes" id="UP001151529">
    <property type="component" value="Chromosome 10"/>
</dbReference>
<dbReference type="GO" id="GO:0009653">
    <property type="term" value="P:anatomical structure morphogenesis"/>
    <property type="evidence" value="ECO:0007669"/>
    <property type="project" value="UniProtKB-ARBA"/>
</dbReference>
<evidence type="ECO:0000256" key="12">
    <source>
        <dbReference type="ARBA" id="ARBA00038043"/>
    </source>
</evidence>
<reference evidence="15" key="1">
    <citation type="submission" date="2022-11" db="EMBL/GenBank/DDBJ databases">
        <authorList>
            <person name="Hyden B.L."/>
            <person name="Feng K."/>
            <person name="Yates T."/>
            <person name="Jawdy S."/>
            <person name="Smart L.B."/>
            <person name="Muchero W."/>
        </authorList>
    </citation>
    <scope>NUCLEOTIDE SEQUENCE</scope>
    <source>
        <tissue evidence="15">Shoot tip</tissue>
    </source>
</reference>
<dbReference type="FunFam" id="3.80.10.10:FF:000400">
    <property type="entry name" value="Nuclear pore complex protein NUP107"/>
    <property type="match status" value="1"/>
</dbReference>
<accession>A0A9Q0Z598</accession>
<evidence type="ECO:0000313" key="16">
    <source>
        <dbReference type="Proteomes" id="UP001151529"/>
    </source>
</evidence>
<keyword evidence="16" id="KW-1185">Reference proteome</keyword>
<dbReference type="FunFam" id="3.80.10.10:FF:000095">
    <property type="entry name" value="LRR receptor-like serine/threonine-protein kinase GSO1"/>
    <property type="match status" value="1"/>
</dbReference>
<dbReference type="AlphaFoldDB" id="A0A9Q0Z598"/>
<keyword evidence="5" id="KW-0134">Cell wall</keyword>
<evidence type="ECO:0000256" key="5">
    <source>
        <dbReference type="ARBA" id="ARBA00022512"/>
    </source>
</evidence>
<keyword evidence="6" id="KW-0433">Leucine-rich repeat</keyword>
<dbReference type="Pfam" id="PF00560">
    <property type="entry name" value="LRR_1"/>
    <property type="match status" value="5"/>
</dbReference>
<dbReference type="OrthoDB" id="676979at2759"/>
<dbReference type="SMART" id="SM00369">
    <property type="entry name" value="LRR_TYP"/>
    <property type="match status" value="10"/>
</dbReference>
<evidence type="ECO:0000256" key="9">
    <source>
        <dbReference type="ARBA" id="ARBA00022737"/>
    </source>
</evidence>
<reference evidence="15" key="2">
    <citation type="journal article" date="2023" name="Int. J. Mol. Sci.">
        <title>De Novo Assembly and Annotation of 11 Diverse Shrub Willow (Salix) Genomes Reveals Novel Gene Organization in Sex-Linked Regions.</title>
        <authorList>
            <person name="Hyden B."/>
            <person name="Feng K."/>
            <person name="Yates T.B."/>
            <person name="Jawdy S."/>
            <person name="Cereghino C."/>
            <person name="Smart L.B."/>
            <person name="Muchero W."/>
        </authorList>
    </citation>
    <scope>NUCLEOTIDE SEQUENCE [LARGE SCALE GENOMIC DNA]</scope>
    <source>
        <tissue evidence="15">Shoot tip</tissue>
    </source>
</reference>
<keyword evidence="15" id="KW-0675">Receptor</keyword>
<protein>
    <submittedName>
        <fullName evidence="15">LRR RECEPTOR-LIKE SERINE/THREONINE-PROTEIN KINASE GSO1</fullName>
    </submittedName>
</protein>
<evidence type="ECO:0000313" key="15">
    <source>
        <dbReference type="EMBL" id="KAJ6721857.1"/>
    </source>
</evidence>
<organism evidence="15 16">
    <name type="scientific">Salix viminalis</name>
    <name type="common">Common osier</name>
    <name type="synonym">Basket willow</name>
    <dbReference type="NCBI Taxonomy" id="40686"/>
    <lineage>
        <taxon>Eukaryota</taxon>
        <taxon>Viridiplantae</taxon>
        <taxon>Streptophyta</taxon>
        <taxon>Embryophyta</taxon>
        <taxon>Tracheophyta</taxon>
        <taxon>Spermatophyta</taxon>
        <taxon>Magnoliopsida</taxon>
        <taxon>eudicotyledons</taxon>
        <taxon>Gunneridae</taxon>
        <taxon>Pentapetalae</taxon>
        <taxon>rosids</taxon>
        <taxon>fabids</taxon>
        <taxon>Malpighiales</taxon>
        <taxon>Salicaceae</taxon>
        <taxon>Saliceae</taxon>
        <taxon>Salix</taxon>
    </lineage>
</organism>
<dbReference type="InterPro" id="IPR032675">
    <property type="entry name" value="LRR_dom_sf"/>
</dbReference>
<evidence type="ECO:0000259" key="14">
    <source>
        <dbReference type="Pfam" id="PF08263"/>
    </source>
</evidence>
<dbReference type="Pfam" id="PF13855">
    <property type="entry name" value="LRR_8"/>
    <property type="match status" value="3"/>
</dbReference>
<dbReference type="PANTHER" id="PTHR48060">
    <property type="entry name" value="DNA DAMAGE-REPAIR/TOLERATION PROTEIN DRT100"/>
    <property type="match status" value="1"/>
</dbReference>
<feature type="domain" description="Leucine-rich repeat-containing N-terminal plant-type" evidence="14">
    <location>
        <begin position="29"/>
        <end position="68"/>
    </location>
</feature>
<keyword evidence="15" id="KW-0808">Transferase</keyword>
<dbReference type="SUPFAM" id="SSF52058">
    <property type="entry name" value="L domain-like"/>
    <property type="match status" value="1"/>
</dbReference>
<proteinExistence type="inferred from homology"/>
<dbReference type="EMBL" id="JAPFFL010000006">
    <property type="protein sequence ID" value="KAJ6721857.1"/>
    <property type="molecule type" value="Genomic_DNA"/>
</dbReference>
<keyword evidence="9" id="KW-0677">Repeat</keyword>
<keyword evidence="10" id="KW-1133">Transmembrane helix</keyword>
<comment type="subcellular location">
    <subcellularLocation>
        <location evidence="3">Cell membrane</location>
    </subcellularLocation>
    <subcellularLocation>
        <location evidence="1">Membrane</location>
        <topology evidence="1">Single-pass membrane protein</topology>
    </subcellularLocation>
    <subcellularLocation>
        <location evidence="2">Secreted</location>
        <location evidence="2">Cell wall</location>
    </subcellularLocation>
</comment>
<evidence type="ECO:0000256" key="4">
    <source>
        <dbReference type="ARBA" id="ARBA00022475"/>
    </source>
</evidence>
<evidence type="ECO:0000256" key="3">
    <source>
        <dbReference type="ARBA" id="ARBA00004236"/>
    </source>
</evidence>
<evidence type="ECO:0000256" key="13">
    <source>
        <dbReference type="SAM" id="SignalP"/>
    </source>
</evidence>
<evidence type="ECO:0000256" key="11">
    <source>
        <dbReference type="ARBA" id="ARBA00023136"/>
    </source>
</evidence>
<evidence type="ECO:0000256" key="8">
    <source>
        <dbReference type="ARBA" id="ARBA00022729"/>
    </source>
</evidence>
<keyword evidence="7" id="KW-0812">Transmembrane</keyword>
<dbReference type="PROSITE" id="PS51450">
    <property type="entry name" value="LRR"/>
    <property type="match status" value="1"/>
</dbReference>
<dbReference type="GO" id="GO:0099402">
    <property type="term" value="P:plant organ development"/>
    <property type="evidence" value="ECO:0007669"/>
    <property type="project" value="UniProtKB-ARBA"/>
</dbReference>
<dbReference type="PRINTS" id="PR00019">
    <property type="entry name" value="LEURICHRPT"/>
</dbReference>
<dbReference type="SUPFAM" id="SSF52047">
    <property type="entry name" value="RNI-like"/>
    <property type="match status" value="1"/>
</dbReference>
<feature type="chain" id="PRO_5040352281" evidence="13">
    <location>
        <begin position="21"/>
        <end position="630"/>
    </location>
</feature>
<name>A0A9Q0Z598_SALVM</name>
<gene>
    <name evidence="15" type="ORF">OIU85_024898</name>
</gene>
<evidence type="ECO:0000256" key="6">
    <source>
        <dbReference type="ARBA" id="ARBA00022614"/>
    </source>
</evidence>
<dbReference type="InterPro" id="IPR001611">
    <property type="entry name" value="Leu-rich_rpt"/>
</dbReference>
<dbReference type="GO" id="GO:0005886">
    <property type="term" value="C:plasma membrane"/>
    <property type="evidence" value="ECO:0007669"/>
    <property type="project" value="UniProtKB-SubCell"/>
</dbReference>
<sequence>MTSWLLWLVVVFTMTAVGKGKQNVHQECHPNDLKGLASFKAGIHVDTSSRLAKWVGHGCCRWEGIACNEATGRVTEIRLPGFISTNDSVFQSQMRGLLSPSITLVSCLEIIDLGGLIGLAGRIPPSIGLRLPNLRKLYLYGNKLIGPVPDSIGKLSKLEELHLYENRLSGSVPSTLGDLRNLKQLLLYSNELAGMIPDSFTNLTNIVQIDLHSNILTGHIPERIGEMQVLEKLDLSKNLLTGKIPLSLANLNSISEMYLDSNHLEGEIPFPSSFGQLSSLGFLRLDDNHLTGRIPASFGNMISLQRVSLENNKFDGVIPSSLGNLSALTELYLSGNLLSGQIPESVGQLSQLIMFNVSHNQIQGPLPHELSSLQNLQTLDLSFNHLNLISFPKWLAQLPSLSRIYFAGCGIQGEIPDFLQATPSPIQELDLSSNHLTGSLAAWLGIWACLISIQTSYQAQSNNVFRIGNAFSDGSLTYVDLSDNYFSTGIVQAGVGSQTGIQYLNLSHNFLEGRVATTIGRLKSLQTLDLSCNRLGFNLPEALANVSSLEKLRLQKNHFTGRIPSGFLKLTKLKELDLSDNLLAGEIPAGKPLTDFPQSSYSGNKGLCGKPLTPCKVKGLILVEEPQKPC</sequence>
<dbReference type="InterPro" id="IPR053211">
    <property type="entry name" value="DNA_repair-toleration"/>
</dbReference>
<feature type="signal peptide" evidence="13">
    <location>
        <begin position="1"/>
        <end position="20"/>
    </location>
</feature>
<keyword evidence="11" id="KW-0472">Membrane</keyword>
<keyword evidence="15" id="KW-0418">Kinase</keyword>
<dbReference type="FunFam" id="3.80.10.10:FF:000299">
    <property type="entry name" value="Piriformospora indica-insensitive protein 2"/>
    <property type="match status" value="2"/>
</dbReference>
<evidence type="ECO:0000256" key="7">
    <source>
        <dbReference type="ARBA" id="ARBA00022692"/>
    </source>
</evidence>
<comment type="similarity">
    <text evidence="12">Belongs to the polygalacturonase-inhibiting protein family.</text>
</comment>
<keyword evidence="5" id="KW-0964">Secreted</keyword>
<dbReference type="GO" id="GO:0016301">
    <property type="term" value="F:kinase activity"/>
    <property type="evidence" value="ECO:0007669"/>
    <property type="project" value="UniProtKB-KW"/>
</dbReference>
<dbReference type="InterPro" id="IPR003591">
    <property type="entry name" value="Leu-rich_rpt_typical-subtyp"/>
</dbReference>
<evidence type="ECO:0000256" key="10">
    <source>
        <dbReference type="ARBA" id="ARBA00022989"/>
    </source>
</evidence>
<dbReference type="Pfam" id="PF08263">
    <property type="entry name" value="LRRNT_2"/>
    <property type="match status" value="1"/>
</dbReference>
<evidence type="ECO:0000256" key="1">
    <source>
        <dbReference type="ARBA" id="ARBA00004167"/>
    </source>
</evidence>
<keyword evidence="4" id="KW-1003">Cell membrane</keyword>